<protein>
    <submittedName>
        <fullName evidence="2">Uncharacterized protein</fullName>
    </submittedName>
</protein>
<sequence>MLETYINIPLHTIFVFFLIISANYLGQLYPCRIQTLFETNIYIKHFFGFLTLVFFVVLVDPIQTSNFNETIMKSIVLYGIFLILMNTNVLFFVFSLISLAGIYLLSIKKKELSSNTDNDSLILYDRVHDLLYIFFALSTIVGFFVYMGEKKIEYKNKFDYFTFIFGKPSCKGFSPKTKYMQSFLAAFH</sequence>
<feature type="transmembrane region" description="Helical" evidence="1">
    <location>
        <begin position="75"/>
        <end position="105"/>
    </location>
</feature>
<dbReference type="EMBL" id="MN739454">
    <property type="protein sequence ID" value="QHT05422.1"/>
    <property type="molecule type" value="Genomic_DNA"/>
</dbReference>
<organism evidence="2">
    <name type="scientific">viral metagenome</name>
    <dbReference type="NCBI Taxonomy" id="1070528"/>
    <lineage>
        <taxon>unclassified sequences</taxon>
        <taxon>metagenomes</taxon>
        <taxon>organismal metagenomes</taxon>
    </lineage>
</organism>
<keyword evidence="1" id="KW-1133">Transmembrane helix</keyword>
<keyword evidence="1" id="KW-0812">Transmembrane</keyword>
<feature type="transmembrane region" description="Helical" evidence="1">
    <location>
        <begin position="46"/>
        <end position="63"/>
    </location>
</feature>
<name>A0A6C0CMS7_9ZZZZ</name>
<accession>A0A6C0CMS7</accession>
<feature type="transmembrane region" description="Helical" evidence="1">
    <location>
        <begin position="6"/>
        <end position="25"/>
    </location>
</feature>
<dbReference type="AlphaFoldDB" id="A0A6C0CMS7"/>
<feature type="transmembrane region" description="Helical" evidence="1">
    <location>
        <begin position="130"/>
        <end position="148"/>
    </location>
</feature>
<evidence type="ECO:0000313" key="2">
    <source>
        <dbReference type="EMBL" id="QHT05422.1"/>
    </source>
</evidence>
<proteinExistence type="predicted"/>
<keyword evidence="1" id="KW-0472">Membrane</keyword>
<reference evidence="2" key="1">
    <citation type="journal article" date="2020" name="Nature">
        <title>Giant virus diversity and host interactions through global metagenomics.</title>
        <authorList>
            <person name="Schulz F."/>
            <person name="Roux S."/>
            <person name="Paez-Espino D."/>
            <person name="Jungbluth S."/>
            <person name="Walsh D.A."/>
            <person name="Denef V.J."/>
            <person name="McMahon K.D."/>
            <person name="Konstantinidis K.T."/>
            <person name="Eloe-Fadrosh E.A."/>
            <person name="Kyrpides N.C."/>
            <person name="Woyke T."/>
        </authorList>
    </citation>
    <scope>NUCLEOTIDE SEQUENCE</scope>
    <source>
        <strain evidence="2">GVMAG-M-3300021375-17</strain>
    </source>
</reference>
<evidence type="ECO:0000256" key="1">
    <source>
        <dbReference type="SAM" id="Phobius"/>
    </source>
</evidence>